<evidence type="ECO:0008006" key="4">
    <source>
        <dbReference type="Google" id="ProtNLM"/>
    </source>
</evidence>
<gene>
    <name evidence="2" type="ORF">GF339_10270</name>
</gene>
<dbReference type="InterPro" id="IPR037185">
    <property type="entry name" value="EmrE-like"/>
</dbReference>
<keyword evidence="1" id="KW-0472">Membrane</keyword>
<sequence>MQHYLIVITMCFLYALFNVSGAALIKLELPLHQLNGVAGYVRFLMTWRVICGFAIIGMSALIMFKALSLGKFSYVIPVATGINFSLTVLLGILLFKDKLSLISVVGLGLILLGIITMSVGSS</sequence>
<dbReference type="Gene3D" id="1.10.3730.20">
    <property type="match status" value="1"/>
</dbReference>
<keyword evidence="1" id="KW-1133">Transmembrane helix</keyword>
<reference evidence="2" key="1">
    <citation type="submission" date="2019-11" db="EMBL/GenBank/DDBJ databases">
        <title>Microbial mats filling the niche in hypersaline microbial mats.</title>
        <authorList>
            <person name="Wong H.L."/>
            <person name="Macleod F.I."/>
            <person name="White R.A. III"/>
            <person name="Burns B.P."/>
        </authorList>
    </citation>
    <scope>NUCLEOTIDE SEQUENCE</scope>
    <source>
        <strain evidence="2">Rbin_158</strain>
    </source>
</reference>
<accession>A0A9D5Q5T3</accession>
<proteinExistence type="predicted"/>
<protein>
    <recommendedName>
        <fullName evidence="4">EamA domain-containing protein</fullName>
    </recommendedName>
</protein>
<feature type="transmembrane region" description="Helical" evidence="1">
    <location>
        <begin position="74"/>
        <end position="95"/>
    </location>
</feature>
<organism evidence="2 3">
    <name type="scientific">candidate division KSB3 bacterium</name>
    <dbReference type="NCBI Taxonomy" id="2044937"/>
    <lineage>
        <taxon>Bacteria</taxon>
        <taxon>candidate division KSB3</taxon>
    </lineage>
</organism>
<evidence type="ECO:0000313" key="2">
    <source>
        <dbReference type="EMBL" id="MBD3324960.1"/>
    </source>
</evidence>
<evidence type="ECO:0000256" key="1">
    <source>
        <dbReference type="SAM" id="Phobius"/>
    </source>
</evidence>
<comment type="caution">
    <text evidence="2">The sequence shown here is derived from an EMBL/GenBank/DDBJ whole genome shotgun (WGS) entry which is preliminary data.</text>
</comment>
<evidence type="ECO:0000313" key="3">
    <source>
        <dbReference type="Proteomes" id="UP000649604"/>
    </source>
</evidence>
<name>A0A9D5Q5T3_9BACT</name>
<feature type="transmembrane region" description="Helical" evidence="1">
    <location>
        <begin position="101"/>
        <end position="120"/>
    </location>
</feature>
<dbReference type="AlphaFoldDB" id="A0A9D5Q5T3"/>
<keyword evidence="1" id="KW-0812">Transmembrane</keyword>
<dbReference type="SUPFAM" id="SSF103481">
    <property type="entry name" value="Multidrug resistance efflux transporter EmrE"/>
    <property type="match status" value="1"/>
</dbReference>
<dbReference type="Proteomes" id="UP000649604">
    <property type="component" value="Unassembled WGS sequence"/>
</dbReference>
<feature type="transmembrane region" description="Helical" evidence="1">
    <location>
        <begin position="45"/>
        <end position="67"/>
    </location>
</feature>
<dbReference type="EMBL" id="WJJP01000326">
    <property type="protein sequence ID" value="MBD3324960.1"/>
    <property type="molecule type" value="Genomic_DNA"/>
</dbReference>